<evidence type="ECO:0000256" key="7">
    <source>
        <dbReference type="ARBA" id="ARBA00022927"/>
    </source>
</evidence>
<evidence type="ECO:0000313" key="13">
    <source>
        <dbReference type="EMBL" id="TWG38704.1"/>
    </source>
</evidence>
<sequence>MQGLFSATSNSRPRTPPHRWAWWLVLWALWLAGCAQPIAKAPLDEDSWSGRIALQIDGQASQSFSAMFELRGTAQAGGLVLLSPFGNRIAQLDWKDGHAQLLSGQDTRTSNSLDTLLQDVTGTRIPVTALFSWLKGTQASATGWQADLTGIADGRLTARRSDPQPTATLRIALTP</sequence>
<keyword evidence="12 13" id="KW-0449">Lipoprotein</keyword>
<organism evidence="13 14">
    <name type="scientific">Acidovorax delafieldii</name>
    <name type="common">Pseudomonas delafieldii</name>
    <dbReference type="NCBI Taxonomy" id="47920"/>
    <lineage>
        <taxon>Bacteria</taxon>
        <taxon>Pseudomonadati</taxon>
        <taxon>Pseudomonadota</taxon>
        <taxon>Betaproteobacteria</taxon>
        <taxon>Burkholderiales</taxon>
        <taxon>Comamonadaceae</taxon>
        <taxon>Acidovorax</taxon>
    </lineage>
</organism>
<comment type="similarity">
    <text evidence="2">Belongs to the LolB family.</text>
</comment>
<dbReference type="SUPFAM" id="SSF89392">
    <property type="entry name" value="Prokaryotic lipoproteins and lipoprotein localization factors"/>
    <property type="match status" value="1"/>
</dbReference>
<protein>
    <recommendedName>
        <fullName evidence="4">Outer-membrane lipoprotein LolB</fullName>
    </recommendedName>
</protein>
<dbReference type="Proteomes" id="UP000321485">
    <property type="component" value="Unassembled WGS sequence"/>
</dbReference>
<dbReference type="GO" id="GO:0015031">
    <property type="term" value="P:protein transport"/>
    <property type="evidence" value="ECO:0007669"/>
    <property type="project" value="UniProtKB-KW"/>
</dbReference>
<evidence type="ECO:0000256" key="3">
    <source>
        <dbReference type="ARBA" id="ARBA00011245"/>
    </source>
</evidence>
<evidence type="ECO:0000256" key="11">
    <source>
        <dbReference type="ARBA" id="ARBA00023237"/>
    </source>
</evidence>
<dbReference type="InterPro" id="IPR004565">
    <property type="entry name" value="OM_lipoprot_LolB"/>
</dbReference>
<dbReference type="Gene3D" id="2.50.20.10">
    <property type="entry name" value="Lipoprotein localisation LolA/LolB/LppX"/>
    <property type="match status" value="1"/>
</dbReference>
<evidence type="ECO:0000256" key="1">
    <source>
        <dbReference type="ARBA" id="ARBA00004459"/>
    </source>
</evidence>
<keyword evidence="11" id="KW-0998">Cell outer membrane</keyword>
<gene>
    <name evidence="13" type="ORF">ATF69_0567</name>
</gene>
<comment type="caution">
    <text evidence="13">The sequence shown here is derived from an EMBL/GenBank/DDBJ whole genome shotgun (WGS) entry which is preliminary data.</text>
</comment>
<evidence type="ECO:0000256" key="10">
    <source>
        <dbReference type="ARBA" id="ARBA00023186"/>
    </source>
</evidence>
<dbReference type="Pfam" id="PF03550">
    <property type="entry name" value="LolB"/>
    <property type="match status" value="1"/>
</dbReference>
<evidence type="ECO:0000256" key="2">
    <source>
        <dbReference type="ARBA" id="ARBA00009696"/>
    </source>
</evidence>
<name>A0A561XRG2_ACIDE</name>
<keyword evidence="10" id="KW-0143">Chaperone</keyword>
<keyword evidence="9" id="KW-0564">Palmitate</keyword>
<keyword evidence="7" id="KW-0653">Protein transport</keyword>
<evidence type="ECO:0000256" key="5">
    <source>
        <dbReference type="ARBA" id="ARBA00022448"/>
    </source>
</evidence>
<dbReference type="EMBL" id="VJWE01000011">
    <property type="protein sequence ID" value="TWG38704.1"/>
    <property type="molecule type" value="Genomic_DNA"/>
</dbReference>
<evidence type="ECO:0000256" key="12">
    <source>
        <dbReference type="ARBA" id="ARBA00023288"/>
    </source>
</evidence>
<evidence type="ECO:0000256" key="4">
    <source>
        <dbReference type="ARBA" id="ARBA00016202"/>
    </source>
</evidence>
<evidence type="ECO:0000256" key="8">
    <source>
        <dbReference type="ARBA" id="ARBA00023136"/>
    </source>
</evidence>
<evidence type="ECO:0000313" key="14">
    <source>
        <dbReference type="Proteomes" id="UP000321485"/>
    </source>
</evidence>
<accession>A0A561XRG2</accession>
<comment type="subcellular location">
    <subcellularLocation>
        <location evidence="1">Cell outer membrane</location>
        <topology evidence="1">Lipid-anchor</topology>
    </subcellularLocation>
</comment>
<dbReference type="InterPro" id="IPR029046">
    <property type="entry name" value="LolA/LolB/LppX"/>
</dbReference>
<keyword evidence="6" id="KW-0732">Signal</keyword>
<keyword evidence="5" id="KW-0813">Transport</keyword>
<dbReference type="GO" id="GO:0009279">
    <property type="term" value="C:cell outer membrane"/>
    <property type="evidence" value="ECO:0007669"/>
    <property type="project" value="UniProtKB-SubCell"/>
</dbReference>
<evidence type="ECO:0000256" key="9">
    <source>
        <dbReference type="ARBA" id="ARBA00023139"/>
    </source>
</evidence>
<dbReference type="AlphaFoldDB" id="A0A561XRG2"/>
<evidence type="ECO:0000256" key="6">
    <source>
        <dbReference type="ARBA" id="ARBA00022729"/>
    </source>
</evidence>
<keyword evidence="8" id="KW-0472">Membrane</keyword>
<reference evidence="13 14" key="1">
    <citation type="journal article" date="2015" name="Stand. Genomic Sci.">
        <title>Genomic Encyclopedia of Bacterial and Archaeal Type Strains, Phase III: the genomes of soil and plant-associated and newly described type strains.</title>
        <authorList>
            <person name="Whitman W.B."/>
            <person name="Woyke T."/>
            <person name="Klenk H.P."/>
            <person name="Zhou Y."/>
            <person name="Lilburn T.G."/>
            <person name="Beck B.J."/>
            <person name="De Vos P."/>
            <person name="Vandamme P."/>
            <person name="Eisen J.A."/>
            <person name="Garrity G."/>
            <person name="Hugenholtz P."/>
            <person name="Kyrpides N.C."/>
        </authorList>
    </citation>
    <scope>NUCLEOTIDE SEQUENCE [LARGE SCALE GENOMIC DNA]</scope>
    <source>
        <strain evidence="13 14">DSM 64</strain>
    </source>
</reference>
<comment type="subunit">
    <text evidence="3">Monomer.</text>
</comment>
<proteinExistence type="inferred from homology"/>